<dbReference type="NCBIfam" id="TIGR00873">
    <property type="entry name" value="gnd"/>
    <property type="match status" value="1"/>
</dbReference>
<dbReference type="SUPFAM" id="SSF51735">
    <property type="entry name" value="NAD(P)-binding Rossmann-fold domains"/>
    <property type="match status" value="1"/>
</dbReference>
<sequence length="477" mass="51141">MSDSKADIGVIGMGTMGAMLALNIAEEGFATALFNRTTSKAFGVRDDNPDLAANLHPEETLEGFVASLKIPRVVLIMVNAGKPVDEQIEHLKPLLDAGDIVIDGGNADFNDTVRRNRAMEGSGIHFVGMGVSGGEQGARHGPSIMVGGDKAVWERLQPILEPVAAKYDGVPCVAWLGTDGAGHFVKTIHNGIEYADMQMIAEIYGILRDGAGMAAPDMAKVFADWNTRGLSSYLIEITATVLAETDEETGKPLVDVIVDEAGQKGTGRWSVIEAQKLGIGATTLESAVSARGVSSRREERAEVEKIYADAKTHLPASTFKADAEGLTELEEALETAKIIAYAQGYAIMAAASLEWKWDLPLGVIARIWRAGCIIRSSFLDDIAKAYETGETVINLLQTPTFSGRVSKGQAALRRVVSKAALAGVPVPALAAALSYFDDYRRARGTANLVQGQRDLFGAHTYHRFDKQGPQHHIWPAV</sequence>
<feature type="binding site" evidence="15">
    <location>
        <begin position="78"/>
        <end position="80"/>
    </location>
    <ligand>
        <name>NADP(+)</name>
        <dbReference type="ChEBI" id="CHEBI:58349"/>
    </ligand>
</feature>
<feature type="binding site" description="in other chain" evidence="14">
    <location>
        <position position="264"/>
    </location>
    <ligand>
        <name>substrate</name>
        <note>ligand shared between dimeric partners</note>
    </ligand>
</feature>
<dbReference type="UniPathway" id="UPA00115">
    <property type="reaction ID" value="UER00410"/>
</dbReference>
<dbReference type="SMART" id="SM01350">
    <property type="entry name" value="6PGD"/>
    <property type="match status" value="1"/>
</dbReference>
<feature type="binding site" evidence="15">
    <location>
        <begin position="35"/>
        <end position="37"/>
    </location>
    <ligand>
        <name>NADP(+)</name>
        <dbReference type="ChEBI" id="CHEBI:58349"/>
    </ligand>
</feature>
<comment type="pathway">
    <text evidence="2 12 16">Carbohydrate degradation; pentose phosphate pathway; D-ribulose 5-phosphate from D-glucose 6-phosphate (oxidative stage): step 3/3.</text>
</comment>
<name>A0A7V7PSL6_9HYPH</name>
<evidence type="ECO:0000256" key="6">
    <source>
        <dbReference type="ARBA" id="ARBA00018193"/>
    </source>
</evidence>
<dbReference type="InterPro" id="IPR006184">
    <property type="entry name" value="6PGdom_BS"/>
</dbReference>
<dbReference type="EMBL" id="VZDO01000001">
    <property type="protein sequence ID" value="KAB0682554.1"/>
    <property type="molecule type" value="Genomic_DNA"/>
</dbReference>
<keyword evidence="9 16" id="KW-0311">Gluconate utilization</keyword>
<accession>A0A7V7PSL6</accession>
<comment type="catalytic activity">
    <reaction evidence="11 12 16">
        <text>6-phospho-D-gluconate + NADP(+) = D-ribulose 5-phosphate + CO2 + NADPH</text>
        <dbReference type="Rhea" id="RHEA:10116"/>
        <dbReference type="ChEBI" id="CHEBI:16526"/>
        <dbReference type="ChEBI" id="CHEBI:57783"/>
        <dbReference type="ChEBI" id="CHEBI:58121"/>
        <dbReference type="ChEBI" id="CHEBI:58349"/>
        <dbReference type="ChEBI" id="CHEBI:58759"/>
        <dbReference type="EC" id="1.1.1.44"/>
    </reaction>
</comment>
<dbReference type="PANTHER" id="PTHR11811">
    <property type="entry name" value="6-PHOSPHOGLUCONATE DEHYDROGENASE"/>
    <property type="match status" value="1"/>
</dbReference>
<dbReference type="PROSITE" id="PS00461">
    <property type="entry name" value="6PGD"/>
    <property type="match status" value="1"/>
</dbReference>
<dbReference type="InterPro" id="IPR036291">
    <property type="entry name" value="NAD(P)-bd_dom_sf"/>
</dbReference>
<feature type="binding site" description="in other chain" evidence="14">
    <location>
        <position position="194"/>
    </location>
    <ligand>
        <name>substrate</name>
        <note>ligand shared between dimeric partners</note>
    </ligand>
</feature>
<dbReference type="EC" id="1.1.1.44" evidence="5 12"/>
<dbReference type="InterPro" id="IPR006113">
    <property type="entry name" value="6PGDH_Gnd/GntZ"/>
</dbReference>
<gene>
    <name evidence="18" type="primary">gndA</name>
    <name evidence="18" type="ORF">F6X38_00220</name>
</gene>
<dbReference type="RefSeq" id="WP_150967528.1">
    <property type="nucleotide sequence ID" value="NZ_VZDO01000001.1"/>
</dbReference>
<feature type="binding site" description="in other chain" evidence="14">
    <location>
        <begin position="189"/>
        <end position="190"/>
    </location>
    <ligand>
        <name>substrate</name>
        <note>ligand shared between dimeric partners</note>
    </ligand>
</feature>
<evidence type="ECO:0000256" key="1">
    <source>
        <dbReference type="ARBA" id="ARBA00002526"/>
    </source>
</evidence>
<evidence type="ECO:0000256" key="14">
    <source>
        <dbReference type="PIRSR" id="PIRSR000109-2"/>
    </source>
</evidence>
<evidence type="ECO:0000256" key="15">
    <source>
        <dbReference type="PIRSR" id="PIRSR000109-3"/>
    </source>
</evidence>
<evidence type="ECO:0000256" key="16">
    <source>
        <dbReference type="RuleBase" id="RU000485"/>
    </source>
</evidence>
<keyword evidence="8 12" id="KW-0560">Oxidoreductase</keyword>
<keyword evidence="7 12" id="KW-0521">NADP</keyword>
<dbReference type="PIRSF" id="PIRSF000109">
    <property type="entry name" value="6PGD"/>
    <property type="match status" value="1"/>
</dbReference>
<evidence type="ECO:0000256" key="3">
    <source>
        <dbReference type="ARBA" id="ARBA00008419"/>
    </source>
</evidence>
<keyword evidence="19" id="KW-1185">Reference proteome</keyword>
<dbReference type="AlphaFoldDB" id="A0A7V7PSL6"/>
<dbReference type="SUPFAM" id="SSF48179">
    <property type="entry name" value="6-phosphogluconate dehydrogenase C-terminal domain-like"/>
    <property type="match status" value="1"/>
</dbReference>
<evidence type="ECO:0000256" key="8">
    <source>
        <dbReference type="ARBA" id="ARBA00023002"/>
    </source>
</evidence>
<feature type="binding site" evidence="14">
    <location>
        <position position="453"/>
    </location>
    <ligand>
        <name>substrate</name>
        <note>ligand shared between dimeric partners</note>
    </ligand>
</feature>
<dbReference type="Gene3D" id="1.20.5.320">
    <property type="entry name" value="6-Phosphogluconate Dehydrogenase, domain 3"/>
    <property type="match status" value="1"/>
</dbReference>
<dbReference type="InterPro" id="IPR013328">
    <property type="entry name" value="6PGD_dom2"/>
</dbReference>
<reference evidence="18 19" key="1">
    <citation type="submission" date="2019-09" db="EMBL/GenBank/DDBJ databases">
        <title>YIM 132180 draft genome.</title>
        <authorList>
            <person name="Zhang K."/>
        </authorList>
    </citation>
    <scope>NUCLEOTIDE SEQUENCE [LARGE SCALE GENOMIC DNA]</scope>
    <source>
        <strain evidence="18 19">YIM 132180</strain>
    </source>
</reference>
<evidence type="ECO:0000256" key="11">
    <source>
        <dbReference type="ARBA" id="ARBA00048640"/>
    </source>
</evidence>
<evidence type="ECO:0000256" key="12">
    <source>
        <dbReference type="PIRNR" id="PIRNR000109"/>
    </source>
</evidence>
<evidence type="ECO:0000256" key="10">
    <source>
        <dbReference type="ARBA" id="ARBA00023126"/>
    </source>
</evidence>
<feature type="binding site" evidence="14">
    <location>
        <position position="459"/>
    </location>
    <ligand>
        <name>substrate</name>
        <note>ligand shared between dimeric partners</note>
    </ligand>
</feature>
<dbReference type="Proteomes" id="UP000432089">
    <property type="component" value="Unassembled WGS sequence"/>
</dbReference>
<evidence type="ECO:0000256" key="7">
    <source>
        <dbReference type="ARBA" id="ARBA00022857"/>
    </source>
</evidence>
<dbReference type="InterPro" id="IPR006183">
    <property type="entry name" value="Pgluconate_DH"/>
</dbReference>
<dbReference type="InterPro" id="IPR008927">
    <property type="entry name" value="6-PGluconate_DH-like_C_sf"/>
</dbReference>
<dbReference type="InterPro" id="IPR006114">
    <property type="entry name" value="6PGDH_C"/>
</dbReference>
<comment type="function">
    <text evidence="1 12">Catalyzes the oxidative decarboxylation of 6-phosphogluconate to ribulose 5-phosphate and CO(2), with concomitant reduction of NADP to NADPH.</text>
</comment>
<dbReference type="Gene3D" id="1.10.1040.10">
    <property type="entry name" value="N-(1-d-carboxylethyl)-l-norvaline Dehydrogenase, domain 2"/>
    <property type="match status" value="1"/>
</dbReference>
<feature type="active site" description="Proton donor" evidence="13">
    <location>
        <position position="193"/>
    </location>
</feature>
<evidence type="ECO:0000313" key="19">
    <source>
        <dbReference type="Proteomes" id="UP000432089"/>
    </source>
</evidence>
<dbReference type="GO" id="GO:0006098">
    <property type="term" value="P:pentose-phosphate shunt"/>
    <property type="evidence" value="ECO:0007669"/>
    <property type="project" value="UniProtKB-UniPathway"/>
</dbReference>
<dbReference type="InterPro" id="IPR006115">
    <property type="entry name" value="6PGDH_NADP-bd"/>
</dbReference>
<feature type="binding site" description="in other chain" evidence="14">
    <location>
        <position position="106"/>
    </location>
    <ligand>
        <name>substrate</name>
        <note>ligand shared between dimeric partners</note>
    </ligand>
</feature>
<dbReference type="GO" id="GO:0019521">
    <property type="term" value="P:D-gluconate metabolic process"/>
    <property type="evidence" value="ECO:0007669"/>
    <property type="project" value="UniProtKB-KW"/>
</dbReference>
<feature type="active site" description="Proton acceptor" evidence="13">
    <location>
        <position position="186"/>
    </location>
</feature>
<evidence type="ECO:0000256" key="9">
    <source>
        <dbReference type="ARBA" id="ARBA00023064"/>
    </source>
</evidence>
<dbReference type="NCBIfam" id="NF006765">
    <property type="entry name" value="PRK09287.1"/>
    <property type="match status" value="1"/>
</dbReference>
<feature type="binding site" description="in other chain" evidence="14">
    <location>
        <position position="291"/>
    </location>
    <ligand>
        <name>substrate</name>
        <note>ligand shared between dimeric partners</note>
    </ligand>
</feature>
<keyword evidence="10 12" id="KW-0570">Pentose shunt</keyword>
<comment type="similarity">
    <text evidence="3 12 16">Belongs to the 6-phosphogluconate dehydrogenase family.</text>
</comment>
<dbReference type="FunFam" id="1.10.1040.10:FF:000032">
    <property type="entry name" value="6-phosphogluconate dehydrogenase, decarboxylating"/>
    <property type="match status" value="1"/>
</dbReference>
<evidence type="ECO:0000313" key="18">
    <source>
        <dbReference type="EMBL" id="KAB0682554.1"/>
    </source>
</evidence>
<dbReference type="Pfam" id="PF03446">
    <property type="entry name" value="NAD_binding_2"/>
    <property type="match status" value="1"/>
</dbReference>
<dbReference type="Gene3D" id="3.40.50.720">
    <property type="entry name" value="NAD(P)-binding Rossmann-like Domain"/>
    <property type="match status" value="1"/>
</dbReference>
<dbReference type="GO" id="GO:0004616">
    <property type="term" value="F:phosphogluconate dehydrogenase (decarboxylating) activity"/>
    <property type="evidence" value="ECO:0007669"/>
    <property type="project" value="UniProtKB-EC"/>
</dbReference>
<evidence type="ECO:0000256" key="5">
    <source>
        <dbReference type="ARBA" id="ARBA00013011"/>
    </source>
</evidence>
<feature type="binding site" evidence="15">
    <location>
        <begin position="12"/>
        <end position="17"/>
    </location>
    <ligand>
        <name>NADP(+)</name>
        <dbReference type="ChEBI" id="CHEBI:58349"/>
    </ligand>
</feature>
<proteinExistence type="inferred from homology"/>
<comment type="subunit">
    <text evidence="4 12">Homodimer.</text>
</comment>
<feature type="binding site" description="in other chain" evidence="14">
    <location>
        <begin position="132"/>
        <end position="134"/>
    </location>
    <ligand>
        <name>substrate</name>
        <note>ligand shared between dimeric partners</note>
    </ligand>
</feature>
<evidence type="ECO:0000256" key="4">
    <source>
        <dbReference type="ARBA" id="ARBA00011738"/>
    </source>
</evidence>
<evidence type="ECO:0000259" key="17">
    <source>
        <dbReference type="SMART" id="SM01350"/>
    </source>
</evidence>
<comment type="caution">
    <text evidence="18">The sequence shown here is derived from an EMBL/GenBank/DDBJ whole genome shotgun (WGS) entry which is preliminary data.</text>
</comment>
<feature type="binding site" evidence="15">
    <location>
        <position position="106"/>
    </location>
    <ligand>
        <name>NADP(+)</name>
        <dbReference type="ChEBI" id="CHEBI:58349"/>
    </ligand>
</feature>
<feature type="domain" description="6-phosphogluconate dehydrogenase C-terminal" evidence="17">
    <location>
        <begin position="182"/>
        <end position="475"/>
    </location>
</feature>
<dbReference type="Pfam" id="PF00393">
    <property type="entry name" value="6PGD"/>
    <property type="match status" value="1"/>
</dbReference>
<protein>
    <recommendedName>
        <fullName evidence="6 12">6-phosphogluconate dehydrogenase, decarboxylating</fullName>
        <ecNumber evidence="5 12">1.1.1.44</ecNumber>
    </recommendedName>
</protein>
<dbReference type="PRINTS" id="PR00076">
    <property type="entry name" value="6PGDHDRGNASE"/>
</dbReference>
<evidence type="ECO:0000256" key="2">
    <source>
        <dbReference type="ARBA" id="ARBA00004874"/>
    </source>
</evidence>
<dbReference type="GO" id="GO:0050661">
    <property type="term" value="F:NADP binding"/>
    <property type="evidence" value="ECO:0007669"/>
    <property type="project" value="InterPro"/>
</dbReference>
<organism evidence="18 19">
    <name type="scientific">Plantimonas leprariae</name>
    <dbReference type="NCBI Taxonomy" id="2615207"/>
    <lineage>
        <taxon>Bacteria</taxon>
        <taxon>Pseudomonadati</taxon>
        <taxon>Pseudomonadota</taxon>
        <taxon>Alphaproteobacteria</taxon>
        <taxon>Hyphomicrobiales</taxon>
        <taxon>Aurantimonadaceae</taxon>
        <taxon>Plantimonas</taxon>
    </lineage>
</organism>
<evidence type="ECO:0000256" key="13">
    <source>
        <dbReference type="PIRSR" id="PIRSR000109-1"/>
    </source>
</evidence>